<name>A0A8E2DLJ8_9APHY</name>
<dbReference type="AlphaFoldDB" id="A0A8E2DLJ8"/>
<evidence type="ECO:0000313" key="3">
    <source>
        <dbReference type="EMBL" id="OCH89949.1"/>
    </source>
</evidence>
<reference evidence="3 4" key="1">
    <citation type="submission" date="2016-07" db="EMBL/GenBank/DDBJ databases">
        <title>Draft genome of the white-rot fungus Obba rivulosa 3A-2.</title>
        <authorList>
            <consortium name="DOE Joint Genome Institute"/>
            <person name="Miettinen O."/>
            <person name="Riley R."/>
            <person name="Acob R."/>
            <person name="Barry K."/>
            <person name="Cullen D."/>
            <person name="De Vries R."/>
            <person name="Hainaut M."/>
            <person name="Hatakka A."/>
            <person name="Henrissat B."/>
            <person name="Hilden K."/>
            <person name="Kuo R."/>
            <person name="Labutti K."/>
            <person name="Lipzen A."/>
            <person name="Makela M.R."/>
            <person name="Sandor L."/>
            <person name="Spatafora J.W."/>
            <person name="Grigoriev I.V."/>
            <person name="Hibbett D.S."/>
        </authorList>
    </citation>
    <scope>NUCLEOTIDE SEQUENCE [LARGE SCALE GENOMIC DNA]</scope>
    <source>
        <strain evidence="3 4">3A-2</strain>
    </source>
</reference>
<dbReference type="Proteomes" id="UP000250043">
    <property type="component" value="Unassembled WGS sequence"/>
</dbReference>
<feature type="region of interest" description="Disordered" evidence="1">
    <location>
        <begin position="384"/>
        <end position="412"/>
    </location>
</feature>
<dbReference type="InterPro" id="IPR024338">
    <property type="entry name" value="MID1/Yam8"/>
</dbReference>
<keyword evidence="2" id="KW-0732">Signal</keyword>
<proteinExistence type="predicted"/>
<keyword evidence="4" id="KW-1185">Reference proteome</keyword>
<feature type="compositionally biased region" description="Low complexity" evidence="1">
    <location>
        <begin position="384"/>
        <end position="405"/>
    </location>
</feature>
<dbReference type="EMBL" id="KV722415">
    <property type="protein sequence ID" value="OCH89949.1"/>
    <property type="molecule type" value="Genomic_DNA"/>
</dbReference>
<feature type="signal peptide" evidence="2">
    <location>
        <begin position="1"/>
        <end position="23"/>
    </location>
</feature>
<dbReference type="Pfam" id="PF12929">
    <property type="entry name" value="Mid1"/>
    <property type="match status" value="1"/>
</dbReference>
<sequence length="497" mass="52512">MLPRRSLLPQSLLCLIQVYLTLAQHTQLTLDNLASFSASTLPNPPTFSLPTSGNLSVSIALCSSQATSLPRFFLTNDSSISQPGPSDLGQPNVYEIFLDDFGLGNWTGPVNSQGVLAVSNIGQSTFEVGVSNSAPLHQLLDTLPLLGDTTSNQAFLFSPPFSPPSYTAPTYPNYTLPPANLTFPATPSPPPDFTMFVIPTSQSVLSSMPHTGCALSAAASTGSNNVVTQPTSASQGMWLRDSDGWRWQWLVNGLTPQTNYTAYAVQDGAKVSGPINFVTKTASFSCPIVHSLPFCPSAAWAVPLPAPSDPSQGHNAHTLPSSLVDPLISVLTNFTTMLTTFPCGRDEYSPLVSCADCQAAYRTWFCAVSLPRCGEFPPTAPVAAPSAPATSSALPQQQPAQQPLPALMPQPTSVPPRSPFLPAFPATYDALLPCLETCNAVDRACPPFLQFKCPLPKYTASASYGVGYIDSGNEGEMGGGSTGAAQDRWGNVWCNAG</sequence>
<dbReference type="PANTHER" id="PTHR39142:SF1">
    <property type="entry name" value="AEL197CP"/>
    <property type="match status" value="1"/>
</dbReference>
<protein>
    <submittedName>
        <fullName evidence="3">Uncharacterized protein</fullName>
    </submittedName>
</protein>
<dbReference type="GO" id="GO:0098703">
    <property type="term" value="P:calcium ion import across plasma membrane"/>
    <property type="evidence" value="ECO:0007669"/>
    <property type="project" value="InterPro"/>
</dbReference>
<dbReference type="GO" id="GO:0005262">
    <property type="term" value="F:calcium channel activity"/>
    <property type="evidence" value="ECO:0007669"/>
    <property type="project" value="InterPro"/>
</dbReference>
<organism evidence="3 4">
    <name type="scientific">Obba rivulosa</name>
    <dbReference type="NCBI Taxonomy" id="1052685"/>
    <lineage>
        <taxon>Eukaryota</taxon>
        <taxon>Fungi</taxon>
        <taxon>Dikarya</taxon>
        <taxon>Basidiomycota</taxon>
        <taxon>Agaricomycotina</taxon>
        <taxon>Agaricomycetes</taxon>
        <taxon>Polyporales</taxon>
        <taxon>Gelatoporiaceae</taxon>
        <taxon>Obba</taxon>
    </lineage>
</organism>
<accession>A0A8E2DLJ8</accession>
<gene>
    <name evidence="3" type="ORF">OBBRIDRAFT_777729</name>
</gene>
<evidence type="ECO:0000256" key="1">
    <source>
        <dbReference type="SAM" id="MobiDB-lite"/>
    </source>
</evidence>
<evidence type="ECO:0000256" key="2">
    <source>
        <dbReference type="SAM" id="SignalP"/>
    </source>
</evidence>
<evidence type="ECO:0000313" key="4">
    <source>
        <dbReference type="Proteomes" id="UP000250043"/>
    </source>
</evidence>
<dbReference type="PANTHER" id="PTHR39142">
    <property type="entry name" value="MID1P"/>
    <property type="match status" value="1"/>
</dbReference>
<feature type="chain" id="PRO_5034062659" evidence="2">
    <location>
        <begin position="24"/>
        <end position="497"/>
    </location>
</feature>
<dbReference type="OrthoDB" id="5405745at2759"/>